<dbReference type="PRINTS" id="PR00364">
    <property type="entry name" value="DISEASERSIST"/>
</dbReference>
<dbReference type="Gene3D" id="3.40.50.300">
    <property type="entry name" value="P-loop containing nucleotide triphosphate hydrolases"/>
    <property type="match status" value="1"/>
</dbReference>
<dbReference type="InterPro" id="IPR055414">
    <property type="entry name" value="LRR_R13L4/SHOC2-like"/>
</dbReference>
<comment type="subcellular location">
    <subcellularLocation>
        <location evidence="2">Cytoplasm</location>
    </subcellularLocation>
</comment>
<evidence type="ECO:0000256" key="9">
    <source>
        <dbReference type="ARBA" id="ARBA00022821"/>
    </source>
</evidence>
<dbReference type="Gene3D" id="1.10.10.10">
    <property type="entry name" value="Winged helix-like DNA-binding domain superfamily/Winged helix DNA-binding domain"/>
    <property type="match status" value="1"/>
</dbReference>
<keyword evidence="9" id="KW-0611">Plant defense</keyword>
<dbReference type="EMBL" id="OX459119">
    <property type="protein sequence ID" value="CAI9096264.1"/>
    <property type="molecule type" value="Genomic_DNA"/>
</dbReference>
<dbReference type="SUPFAM" id="SSF52058">
    <property type="entry name" value="L domain-like"/>
    <property type="match status" value="1"/>
</dbReference>
<reference evidence="15" key="1">
    <citation type="submission" date="2023-03" db="EMBL/GenBank/DDBJ databases">
        <authorList>
            <person name="Julca I."/>
        </authorList>
    </citation>
    <scope>NUCLEOTIDE SEQUENCE</scope>
</reference>
<feature type="domain" description="NB-ARC" evidence="11">
    <location>
        <begin position="753"/>
        <end position="928"/>
    </location>
</feature>
<accession>A0AAV1CNH2</accession>
<dbReference type="Pfam" id="PF00931">
    <property type="entry name" value="NB-ARC"/>
    <property type="match status" value="1"/>
</dbReference>
<evidence type="ECO:0000313" key="15">
    <source>
        <dbReference type="EMBL" id="CAI9096264.1"/>
    </source>
</evidence>
<protein>
    <submittedName>
        <fullName evidence="15">OLC1v1032363C1</fullName>
    </submittedName>
</protein>
<evidence type="ECO:0000256" key="1">
    <source>
        <dbReference type="ARBA" id="ARBA00002074"/>
    </source>
</evidence>
<evidence type="ECO:0000259" key="11">
    <source>
        <dbReference type="Pfam" id="PF00931"/>
    </source>
</evidence>
<evidence type="ECO:0000259" key="13">
    <source>
        <dbReference type="Pfam" id="PF23559"/>
    </source>
</evidence>
<sequence>MCVDHVLELISCLPCNLCHRMKRYVRNKIDPGATCVDSALENLKSSNLVDSEPGWISIRVGLEVIQTFLTFAPRWCDADKVVRHQLGDTISSIEDEFETADLEMERALGKQGDALRSTRLQQKIQLVKSRIRECYDFFFEYAFETNPPDPPLFKSEFIWSQFCHGLHSNALHLHSESHSSATSMSLHFKDVVSALRKFGEAYFIYAQYLEYIEKRLGRDGWWRSKARVLQSLSIFTFRVQRAAICLARLLFLWWVEETDEDKKITMFSDLLQRIKPTSTPCLRMYVAAIQEYQTAWIHVYREGRRQDRTNLCASDLVRMFLIPSSMEPLETFRDGLLSLIRYLSGHYVPEGKLKSSIEKVVCDAACLRYFPVPNSNDELVLFKLLQKIVLFKLEIVMRTLKAGDSIWEGTFESMQKGLRFLQTNLKNPQDVNSEKLIFIFKRIEQVVWEARSLQLSLQPNQVRVGKHHDALKFKLFLDFKLLKIQAFLMEQIRSCQPHLMILVKEKIQLLNEGLELLYKYFSVLPLENHGDKEMILTCIERLYEDHEHLYYFFQSNPVADNTINKMSKSISNLLNKVNLLNSEIQDTYLQFWSSFVLTWPKTHQGLGFVDLLLEKLRGLMQYKADFIGYSLKPQIESVLTGLESLRSFLEVVGEKRNENPKLKDLRRRVTQAAYQADYIIDRILLVDCDWCHMLWLSDVVDEIKFIQSEFTKLNQMKNGLAESEDVVQTSEHTMTQSETPEVGEVVPLKDQEEIIIHRLKRGSSQRRQVVAIVGMPGIGKTTLARKVYENPQISKYFHRNAWCCVSQVYRKKEILLKILIDVTKDEIDDKSDQEFRSESVQELIEILRKRLKRKRYLVVLDDVWSSEAWEELETAFPDDLNGSRILITSRYEEVGLEAQRDSDPHRLRFLTQDESWKLLREKVFHKNDCPRELEQVGLEIAKGCNGLPLAIVAIAGVLNATEEKADSWKQIEKDLNSRILENPEVQCMHILELSYNHLPDDLKPCFLYFAAFTEDTEIPVQKLIQLWVAEGFIRKDDRKASLEDVAESYLMNLIARSLLMTAKIGSNSRVKACKVHDMLHSLCLSKVEEEGFLHCINGYEKLFPSSNSRFDYGVDSEYQPNSIAYEKHRLSIFCKRKHFVTLKPSGQSVRTLLFFAASDSYPRCPYDVSFIAQKFKLLRVLDIEDINIGQSFPDGIELLDRLGYLAISGNVDSVPSTIAQLWSLKTLIVHGLVGKVALPHTIWIMSSLRHLHVNSRAIFCFQDGNTQDSLKLDNVLTLSSPVVSHGDDLEAILKKFPKLRKLCFIFSVPAHQSEPCICFLVMDILTELESLKIIYEGSALHSCQFSFPLKLRKLSLSDFSLRWDDFSAIGELSQLRVLKLVSISFDSKIWDMNDGEFKQLEYLKLESLKISEWNASSDHLPSLQQLILRSCTQLQEVPSSLGESITLQKIELKWCSATAEDSVRMIHEQQVEYGNEGFKIDINTSAADSRSS</sequence>
<dbReference type="Proteomes" id="UP001161247">
    <property type="component" value="Chromosome 2"/>
</dbReference>
<comment type="function">
    <text evidence="1">Confers resistance to late blight (Phytophthora infestans) races carrying the avirulence gene Avr1. Resistance proteins guard the plant against pathogens that contain an appropriate avirulence protein via an indirect interaction with this avirulence protein. That triggers a defense system including the hypersensitive response, which restricts the pathogen growth.</text>
</comment>
<evidence type="ECO:0000256" key="3">
    <source>
        <dbReference type="ARBA" id="ARBA00008894"/>
    </source>
</evidence>
<evidence type="ECO:0000256" key="8">
    <source>
        <dbReference type="ARBA" id="ARBA00022741"/>
    </source>
</evidence>
<dbReference type="SUPFAM" id="SSF52540">
    <property type="entry name" value="P-loop containing nucleoside triphosphate hydrolases"/>
    <property type="match status" value="1"/>
</dbReference>
<evidence type="ECO:0000256" key="10">
    <source>
        <dbReference type="ARBA" id="ARBA00022840"/>
    </source>
</evidence>
<dbReference type="InterPro" id="IPR038005">
    <property type="entry name" value="RX-like_CC"/>
</dbReference>
<evidence type="ECO:0000259" key="12">
    <source>
        <dbReference type="Pfam" id="PF18052"/>
    </source>
</evidence>
<dbReference type="GO" id="GO:0005524">
    <property type="term" value="F:ATP binding"/>
    <property type="evidence" value="ECO:0007669"/>
    <property type="project" value="UniProtKB-KW"/>
</dbReference>
<dbReference type="GO" id="GO:0043531">
    <property type="term" value="F:ADP binding"/>
    <property type="evidence" value="ECO:0007669"/>
    <property type="project" value="InterPro"/>
</dbReference>
<dbReference type="FunFam" id="3.40.50.300:FF:001091">
    <property type="entry name" value="Probable disease resistance protein At1g61300"/>
    <property type="match status" value="1"/>
</dbReference>
<keyword evidence="16" id="KW-1185">Reference proteome</keyword>
<keyword evidence="6" id="KW-0381">Hypersensitive response</keyword>
<evidence type="ECO:0000256" key="4">
    <source>
        <dbReference type="ARBA" id="ARBA00022490"/>
    </source>
</evidence>
<dbReference type="InterPro" id="IPR041118">
    <property type="entry name" value="Rx_N"/>
</dbReference>
<dbReference type="PANTHER" id="PTHR23155:SF1152">
    <property type="entry name" value="AAA+ ATPASE DOMAIN-CONTAINING PROTEIN"/>
    <property type="match status" value="1"/>
</dbReference>
<dbReference type="Gene3D" id="3.80.10.10">
    <property type="entry name" value="Ribonuclease Inhibitor"/>
    <property type="match status" value="1"/>
</dbReference>
<dbReference type="Pfam" id="PF23559">
    <property type="entry name" value="WHD_DRP"/>
    <property type="match status" value="1"/>
</dbReference>
<keyword evidence="10" id="KW-0067">ATP-binding</keyword>
<evidence type="ECO:0000259" key="14">
    <source>
        <dbReference type="Pfam" id="PF23598"/>
    </source>
</evidence>
<comment type="similarity">
    <text evidence="3">Belongs to the disease resistance NB-LRR family.</text>
</comment>
<feature type="domain" description="Disease resistance protein winged helix" evidence="13">
    <location>
        <begin position="1012"/>
        <end position="1082"/>
    </location>
</feature>
<dbReference type="CDD" id="cd14798">
    <property type="entry name" value="RX-CC_like"/>
    <property type="match status" value="1"/>
</dbReference>
<evidence type="ECO:0000313" key="16">
    <source>
        <dbReference type="Proteomes" id="UP001161247"/>
    </source>
</evidence>
<dbReference type="InterPro" id="IPR032675">
    <property type="entry name" value="LRR_dom_sf"/>
</dbReference>
<organism evidence="15 16">
    <name type="scientific">Oldenlandia corymbosa var. corymbosa</name>
    <dbReference type="NCBI Taxonomy" id="529605"/>
    <lineage>
        <taxon>Eukaryota</taxon>
        <taxon>Viridiplantae</taxon>
        <taxon>Streptophyta</taxon>
        <taxon>Embryophyta</taxon>
        <taxon>Tracheophyta</taxon>
        <taxon>Spermatophyta</taxon>
        <taxon>Magnoliopsida</taxon>
        <taxon>eudicotyledons</taxon>
        <taxon>Gunneridae</taxon>
        <taxon>Pentapetalae</taxon>
        <taxon>asterids</taxon>
        <taxon>lamiids</taxon>
        <taxon>Gentianales</taxon>
        <taxon>Rubiaceae</taxon>
        <taxon>Rubioideae</taxon>
        <taxon>Spermacoceae</taxon>
        <taxon>Hedyotis-Oldenlandia complex</taxon>
        <taxon>Oldenlandia</taxon>
    </lineage>
</organism>
<dbReference type="GO" id="GO:0005737">
    <property type="term" value="C:cytoplasm"/>
    <property type="evidence" value="ECO:0007669"/>
    <property type="project" value="UniProtKB-SubCell"/>
</dbReference>
<proteinExistence type="inferred from homology"/>
<dbReference type="Gene3D" id="1.10.8.430">
    <property type="entry name" value="Helical domain of apoptotic protease-activating factors"/>
    <property type="match status" value="1"/>
</dbReference>
<dbReference type="GO" id="GO:0009626">
    <property type="term" value="P:plant-type hypersensitive response"/>
    <property type="evidence" value="ECO:0007669"/>
    <property type="project" value="UniProtKB-KW"/>
</dbReference>
<keyword evidence="7" id="KW-0677">Repeat</keyword>
<keyword evidence="4" id="KW-0963">Cytoplasm</keyword>
<dbReference type="Gene3D" id="1.20.5.4130">
    <property type="match status" value="1"/>
</dbReference>
<dbReference type="InterPro" id="IPR036388">
    <property type="entry name" value="WH-like_DNA-bd_sf"/>
</dbReference>
<evidence type="ECO:0000256" key="5">
    <source>
        <dbReference type="ARBA" id="ARBA00022614"/>
    </source>
</evidence>
<name>A0AAV1CNH2_OLDCO</name>
<dbReference type="InterPro" id="IPR058922">
    <property type="entry name" value="WHD_DRP"/>
</dbReference>
<dbReference type="InterPro" id="IPR027417">
    <property type="entry name" value="P-loop_NTPase"/>
</dbReference>
<dbReference type="Pfam" id="PF18052">
    <property type="entry name" value="Rx_N"/>
    <property type="match status" value="1"/>
</dbReference>
<dbReference type="InterPro" id="IPR044974">
    <property type="entry name" value="Disease_R_plants"/>
</dbReference>
<dbReference type="GO" id="GO:0051607">
    <property type="term" value="P:defense response to virus"/>
    <property type="evidence" value="ECO:0007669"/>
    <property type="project" value="UniProtKB-ARBA"/>
</dbReference>
<feature type="domain" description="Disease resistance N-terminal" evidence="12">
    <location>
        <begin position="608"/>
        <end position="684"/>
    </location>
</feature>
<feature type="domain" description="Disease resistance R13L4/SHOC-2-like LRR" evidence="14">
    <location>
        <begin position="1172"/>
        <end position="1358"/>
    </location>
</feature>
<evidence type="ECO:0000256" key="7">
    <source>
        <dbReference type="ARBA" id="ARBA00022737"/>
    </source>
</evidence>
<dbReference type="InterPro" id="IPR042197">
    <property type="entry name" value="Apaf_helical"/>
</dbReference>
<dbReference type="FunFam" id="1.10.10.10:FF:000322">
    <property type="entry name" value="Probable disease resistance protein At1g63360"/>
    <property type="match status" value="1"/>
</dbReference>
<dbReference type="PANTHER" id="PTHR23155">
    <property type="entry name" value="DISEASE RESISTANCE PROTEIN RP"/>
    <property type="match status" value="1"/>
</dbReference>
<evidence type="ECO:0000256" key="2">
    <source>
        <dbReference type="ARBA" id="ARBA00004496"/>
    </source>
</evidence>
<evidence type="ECO:0000256" key="6">
    <source>
        <dbReference type="ARBA" id="ARBA00022667"/>
    </source>
</evidence>
<keyword evidence="8" id="KW-0547">Nucleotide-binding</keyword>
<keyword evidence="5" id="KW-0433">Leucine-rich repeat</keyword>
<dbReference type="InterPro" id="IPR002182">
    <property type="entry name" value="NB-ARC"/>
</dbReference>
<gene>
    <name evidence="15" type="ORF">OLC1_LOCUS7058</name>
</gene>
<dbReference type="Pfam" id="PF23598">
    <property type="entry name" value="LRR_14"/>
    <property type="match status" value="1"/>
</dbReference>